<dbReference type="STRING" id="225164.V4AFW7"/>
<name>V4AFW7_LOTGI</name>
<gene>
    <name evidence="9" type="ORF">LOTGIDRAFT_104488</name>
</gene>
<dbReference type="EMBL" id="KB201890">
    <property type="protein sequence ID" value="ESO94040.1"/>
    <property type="molecule type" value="Genomic_DNA"/>
</dbReference>
<keyword evidence="6" id="KW-0106">Calcium</keyword>
<evidence type="ECO:0000256" key="6">
    <source>
        <dbReference type="ARBA" id="ARBA00022837"/>
    </source>
</evidence>
<evidence type="ECO:0000256" key="2">
    <source>
        <dbReference type="ARBA" id="ARBA00008779"/>
    </source>
</evidence>
<comment type="cofactor">
    <cofactor evidence="1">
        <name>Ca(2+)</name>
        <dbReference type="ChEBI" id="CHEBI:29108"/>
    </cofactor>
</comment>
<dbReference type="HOGENOM" id="CLU_006332_9_0_1"/>
<dbReference type="RefSeq" id="XP_009055649.1">
    <property type="nucleotide sequence ID" value="XM_009057401.1"/>
</dbReference>
<feature type="signal peptide" evidence="7">
    <location>
        <begin position="1"/>
        <end position="18"/>
    </location>
</feature>
<dbReference type="KEGG" id="lgi:LOTGIDRAFT_104488"/>
<comment type="similarity">
    <text evidence="2">Belongs to the sulfatase family.</text>
</comment>
<protein>
    <recommendedName>
        <fullName evidence="8">Sulfatase N-terminal domain-containing protein</fullName>
    </recommendedName>
</protein>
<keyword evidence="4 7" id="KW-0732">Signal</keyword>
<dbReference type="CDD" id="cd16030">
    <property type="entry name" value="iduronate-2-sulfatase"/>
    <property type="match status" value="1"/>
</dbReference>
<reference evidence="9 10" key="1">
    <citation type="journal article" date="2013" name="Nature">
        <title>Insights into bilaterian evolution from three spiralian genomes.</title>
        <authorList>
            <person name="Simakov O."/>
            <person name="Marletaz F."/>
            <person name="Cho S.J."/>
            <person name="Edsinger-Gonzales E."/>
            <person name="Havlak P."/>
            <person name="Hellsten U."/>
            <person name="Kuo D.H."/>
            <person name="Larsson T."/>
            <person name="Lv J."/>
            <person name="Arendt D."/>
            <person name="Savage R."/>
            <person name="Osoegawa K."/>
            <person name="de Jong P."/>
            <person name="Grimwood J."/>
            <person name="Chapman J.A."/>
            <person name="Shapiro H."/>
            <person name="Aerts A."/>
            <person name="Otillar R.P."/>
            <person name="Terry A.Y."/>
            <person name="Boore J.L."/>
            <person name="Grigoriev I.V."/>
            <person name="Lindberg D.R."/>
            <person name="Seaver E.C."/>
            <person name="Weisblat D.A."/>
            <person name="Putnam N.H."/>
            <person name="Rokhsar D.S."/>
        </authorList>
    </citation>
    <scope>NUCLEOTIDE SEQUENCE [LARGE SCALE GENOMIC DNA]</scope>
</reference>
<evidence type="ECO:0000313" key="10">
    <source>
        <dbReference type="Proteomes" id="UP000030746"/>
    </source>
</evidence>
<feature type="chain" id="PRO_5004718582" description="Sulfatase N-terminal domain-containing protein" evidence="7">
    <location>
        <begin position="19"/>
        <end position="526"/>
    </location>
</feature>
<keyword evidence="10" id="KW-1185">Reference proteome</keyword>
<keyword evidence="5" id="KW-0378">Hydrolase</keyword>
<evidence type="ECO:0000256" key="1">
    <source>
        <dbReference type="ARBA" id="ARBA00001913"/>
    </source>
</evidence>
<evidence type="ECO:0000256" key="4">
    <source>
        <dbReference type="ARBA" id="ARBA00022729"/>
    </source>
</evidence>
<sequence>MNSIVLIFFLLNLQCASGKKNVLFIVADDLRPDIGVYRKNYQTQIYTPNLDSLASKSLLLKKAYVQQAFCSPSRTSFLTGRRPDTTHVYDLKRYFRDVGGNFTTIPQYFKENGYRTIGMGKIFHPGIRASSNDDPISWTEPYFHVEDIEQYETKNVSWRSVPKSEYQNLSLPDSKLADHAIEVLRYIGPASRLDDKPFFVAIGFNKPHLPFVFPEEFLTFYQNDSIHIPNNGFIPQGMPYIAWHKYWELMNYRDIKSLNVTGNPNTTIPIHVIQDLTRAYYTSVSYIDFEIGRILQELDDLGLSNNTIVSFIGDHGYQLGEHGEWCKHTNFEESIHAPMMIRIPGRTDNGVVSNRLKSFLYIAVSQENLLRLTDKGIVTEKLTEFVDLFPTLVEAAGLQQMDICPEDSSKIALCREGTSLMPLIRNPSLSWKPAVFSQYPRYQNKTHIMGYTIRTDRFRYTEWPEFTGPPNYKPVWTNLFGTELYDHVTDPEENYSRANDPSYAQIRTELSARLHSGWRNSQPSIS</sequence>
<dbReference type="OrthoDB" id="96314at2759"/>
<dbReference type="PANTHER" id="PTHR45953:SF1">
    <property type="entry name" value="IDURONATE 2-SULFATASE"/>
    <property type="match status" value="1"/>
</dbReference>
<dbReference type="OMA" id="FWMKVSL"/>
<dbReference type="Pfam" id="PF00884">
    <property type="entry name" value="Sulfatase"/>
    <property type="match status" value="1"/>
</dbReference>
<evidence type="ECO:0000256" key="5">
    <source>
        <dbReference type="ARBA" id="ARBA00022801"/>
    </source>
</evidence>
<dbReference type="GO" id="GO:0046872">
    <property type="term" value="F:metal ion binding"/>
    <property type="evidence" value="ECO:0007669"/>
    <property type="project" value="UniProtKB-KW"/>
</dbReference>
<dbReference type="SUPFAM" id="SSF53649">
    <property type="entry name" value="Alkaline phosphatase-like"/>
    <property type="match status" value="1"/>
</dbReference>
<keyword evidence="3" id="KW-0479">Metal-binding</keyword>
<evidence type="ECO:0000256" key="3">
    <source>
        <dbReference type="ARBA" id="ARBA00022723"/>
    </source>
</evidence>
<proteinExistence type="inferred from homology"/>
<dbReference type="GO" id="GO:0005737">
    <property type="term" value="C:cytoplasm"/>
    <property type="evidence" value="ECO:0007669"/>
    <property type="project" value="TreeGrafter"/>
</dbReference>
<dbReference type="Gene3D" id="3.40.720.10">
    <property type="entry name" value="Alkaline Phosphatase, subunit A"/>
    <property type="match status" value="1"/>
</dbReference>
<dbReference type="GeneID" id="20229872"/>
<evidence type="ECO:0000256" key="7">
    <source>
        <dbReference type="SAM" id="SignalP"/>
    </source>
</evidence>
<dbReference type="InterPro" id="IPR017850">
    <property type="entry name" value="Alkaline_phosphatase_core_sf"/>
</dbReference>
<dbReference type="InterPro" id="IPR000917">
    <property type="entry name" value="Sulfatase_N"/>
</dbReference>
<dbReference type="Proteomes" id="UP000030746">
    <property type="component" value="Unassembled WGS sequence"/>
</dbReference>
<dbReference type="GO" id="GO:0004423">
    <property type="term" value="F:iduronate-2-sulfatase activity"/>
    <property type="evidence" value="ECO:0007669"/>
    <property type="project" value="InterPro"/>
</dbReference>
<dbReference type="CTD" id="20229872"/>
<dbReference type="AlphaFoldDB" id="V4AFW7"/>
<dbReference type="PANTHER" id="PTHR45953">
    <property type="entry name" value="IDURONATE 2-SULFATASE"/>
    <property type="match status" value="1"/>
</dbReference>
<evidence type="ECO:0000259" key="8">
    <source>
        <dbReference type="Pfam" id="PF00884"/>
    </source>
</evidence>
<organism evidence="9 10">
    <name type="scientific">Lottia gigantea</name>
    <name type="common">Giant owl limpet</name>
    <dbReference type="NCBI Taxonomy" id="225164"/>
    <lineage>
        <taxon>Eukaryota</taxon>
        <taxon>Metazoa</taxon>
        <taxon>Spiralia</taxon>
        <taxon>Lophotrochozoa</taxon>
        <taxon>Mollusca</taxon>
        <taxon>Gastropoda</taxon>
        <taxon>Patellogastropoda</taxon>
        <taxon>Lottioidea</taxon>
        <taxon>Lottiidae</taxon>
        <taxon>Lottia</taxon>
    </lineage>
</organism>
<feature type="domain" description="Sulfatase N-terminal" evidence="8">
    <location>
        <begin position="20"/>
        <end position="397"/>
    </location>
</feature>
<accession>V4AFW7</accession>
<dbReference type="InterPro" id="IPR035874">
    <property type="entry name" value="IDS"/>
</dbReference>
<evidence type="ECO:0000313" key="9">
    <source>
        <dbReference type="EMBL" id="ESO94040.1"/>
    </source>
</evidence>